<dbReference type="AlphaFoldDB" id="A0A1H1H5B5"/>
<gene>
    <name evidence="3" type="ORF">FIV39_11045</name>
    <name evidence="2" type="ORF">SAMN04490186_3989</name>
</gene>
<protein>
    <submittedName>
        <fullName evidence="3">Uncharacterized protein</fullName>
    </submittedName>
</protein>
<evidence type="ECO:0000256" key="1">
    <source>
        <dbReference type="SAM" id="Coils"/>
    </source>
</evidence>
<organism evidence="3 5">
    <name type="scientific">Pseudomonas grimontii</name>
    <dbReference type="NCBI Taxonomy" id="129847"/>
    <lineage>
        <taxon>Bacteria</taxon>
        <taxon>Pseudomonadati</taxon>
        <taxon>Pseudomonadota</taxon>
        <taxon>Gammaproteobacteria</taxon>
        <taxon>Pseudomonadales</taxon>
        <taxon>Pseudomonadaceae</taxon>
        <taxon>Pseudomonas</taxon>
    </lineage>
</organism>
<reference evidence="3 5" key="2">
    <citation type="submission" date="2019-06" db="EMBL/GenBank/DDBJ databases">
        <title>Pseudomonas bimorpha sp. nov. isolated from bovine raw milk and skim milk concentrate.</title>
        <authorList>
            <person name="Hofmann K."/>
            <person name="Huptas C."/>
            <person name="Doll E."/>
            <person name="Scherer S."/>
            <person name="Wenning M."/>
        </authorList>
    </citation>
    <scope>NUCLEOTIDE SEQUENCE [LARGE SCALE GENOMIC DNA]</scope>
    <source>
        <strain evidence="3 5">DSM 17515</strain>
    </source>
</reference>
<evidence type="ECO:0000313" key="3">
    <source>
        <dbReference type="EMBL" id="TWR67225.1"/>
    </source>
</evidence>
<dbReference type="EMBL" id="VFES01000005">
    <property type="protein sequence ID" value="TWR67225.1"/>
    <property type="molecule type" value="Genomic_DNA"/>
</dbReference>
<dbReference type="Proteomes" id="UP000317267">
    <property type="component" value="Unassembled WGS sequence"/>
</dbReference>
<accession>A0A1H1H5B5</accession>
<evidence type="ECO:0000313" key="5">
    <source>
        <dbReference type="Proteomes" id="UP000317267"/>
    </source>
</evidence>
<sequence length="112" mass="12970">MNIDEDTCEWLGLPTPLEMYKQHCRMLENEVKELNLQLRKAQADVFGISQMLLETQAKNSEFAGYLRERGTEAAAMRKQISDLTTSTSVSRREADELRRIVNERRPRPTTIV</sequence>
<feature type="coiled-coil region" evidence="1">
    <location>
        <begin position="17"/>
        <end position="44"/>
    </location>
</feature>
<dbReference type="OrthoDB" id="6904890at2"/>
<proteinExistence type="predicted"/>
<evidence type="ECO:0000313" key="4">
    <source>
        <dbReference type="Proteomes" id="UP000198740"/>
    </source>
</evidence>
<evidence type="ECO:0000313" key="2">
    <source>
        <dbReference type="EMBL" id="SDR20569.1"/>
    </source>
</evidence>
<dbReference type="RefSeq" id="WP_090403940.1">
    <property type="nucleotide sequence ID" value="NZ_FNKM01000002.1"/>
</dbReference>
<keyword evidence="1" id="KW-0175">Coiled coil</keyword>
<reference evidence="2 4" key="1">
    <citation type="submission" date="2016-10" db="EMBL/GenBank/DDBJ databases">
        <authorList>
            <person name="Varghese N."/>
            <person name="Submissions S."/>
        </authorList>
    </citation>
    <scope>NUCLEOTIDE SEQUENCE [LARGE SCALE GENOMIC DNA]</scope>
    <source>
        <strain evidence="2 4">BS2976</strain>
    </source>
</reference>
<name>A0A1H1H5B5_9PSED</name>
<dbReference type="Proteomes" id="UP000198740">
    <property type="component" value="Unassembled WGS sequence"/>
</dbReference>
<comment type="caution">
    <text evidence="3">The sequence shown here is derived from an EMBL/GenBank/DDBJ whole genome shotgun (WGS) entry which is preliminary data.</text>
</comment>
<dbReference type="EMBL" id="FNKM01000002">
    <property type="protein sequence ID" value="SDR20569.1"/>
    <property type="molecule type" value="Genomic_DNA"/>
</dbReference>
<keyword evidence="4" id="KW-1185">Reference proteome</keyword>